<name>A0A7U2I4Y7_PHANO</name>
<gene>
    <name evidence="1" type="ORF">JI435_413600</name>
</gene>
<dbReference type="Proteomes" id="UP000663193">
    <property type="component" value="Chromosome 10"/>
</dbReference>
<dbReference type="EMBL" id="CP069032">
    <property type="protein sequence ID" value="QRC99567.1"/>
    <property type="molecule type" value="Genomic_DNA"/>
</dbReference>
<accession>A0A7U2I4Y7</accession>
<evidence type="ECO:0000313" key="2">
    <source>
        <dbReference type="Proteomes" id="UP000663193"/>
    </source>
</evidence>
<organism evidence="1 2">
    <name type="scientific">Phaeosphaeria nodorum (strain SN15 / ATCC MYA-4574 / FGSC 10173)</name>
    <name type="common">Glume blotch fungus</name>
    <name type="synonym">Parastagonospora nodorum</name>
    <dbReference type="NCBI Taxonomy" id="321614"/>
    <lineage>
        <taxon>Eukaryota</taxon>
        <taxon>Fungi</taxon>
        <taxon>Dikarya</taxon>
        <taxon>Ascomycota</taxon>
        <taxon>Pezizomycotina</taxon>
        <taxon>Dothideomycetes</taxon>
        <taxon>Pleosporomycetidae</taxon>
        <taxon>Pleosporales</taxon>
        <taxon>Pleosporineae</taxon>
        <taxon>Phaeosphaeriaceae</taxon>
        <taxon>Parastagonospora</taxon>
    </lineage>
</organism>
<evidence type="ECO:0000313" key="1">
    <source>
        <dbReference type="EMBL" id="QRC99567.1"/>
    </source>
</evidence>
<keyword evidence="2" id="KW-1185">Reference proteome</keyword>
<reference evidence="2" key="1">
    <citation type="journal article" date="2021" name="BMC Genomics">
        <title>Chromosome-level genome assembly and manually-curated proteome of model necrotroph Parastagonospora nodorum Sn15 reveals a genome-wide trove of candidate effector homologs, and redundancy of virulence-related functions within an accessory chromosome.</title>
        <authorList>
            <person name="Bertazzoni S."/>
            <person name="Jones D.A.B."/>
            <person name="Phan H.T."/>
            <person name="Tan K.-C."/>
            <person name="Hane J.K."/>
        </authorList>
    </citation>
    <scope>NUCLEOTIDE SEQUENCE [LARGE SCALE GENOMIC DNA]</scope>
    <source>
        <strain evidence="2">SN15 / ATCC MYA-4574 / FGSC 10173)</strain>
    </source>
</reference>
<dbReference type="AlphaFoldDB" id="A0A7U2I4Y7"/>
<sequence length="75" mass="8399">MNDRIMPFSAHQTRNVFVHSPNPVAGQYRLHSLRGKASRISLRPKTYILGQQAGSRIFSSTPLSFSLSSFHSLLV</sequence>
<dbReference type="VEuPathDB" id="FungiDB:JI435_413600"/>
<proteinExistence type="predicted"/>
<protein>
    <submittedName>
        <fullName evidence="1">Uncharacterized protein</fullName>
    </submittedName>
</protein>